<dbReference type="GO" id="GO:0002098">
    <property type="term" value="P:tRNA wobble uridine modification"/>
    <property type="evidence" value="ECO:0007669"/>
    <property type="project" value="TreeGrafter"/>
</dbReference>
<dbReference type="GO" id="GO:0106335">
    <property type="term" value="F:tRNA (5-carboxymethyluridine(34)-5-O)-methyltransferase activity"/>
    <property type="evidence" value="ECO:0007669"/>
    <property type="project" value="TreeGrafter"/>
</dbReference>
<sequence>MSHNKNARNPLHKPSPFQADTPDMTPEQKEQVHVHNVYQAIAPHFSATRYKPWPIVEEFLKNMPSGSIGADVGCGNGKYIGVNPKLFMVGSDRSSNLVGICSERGHEAMVCDGLALPYRPELFDFAISIAVIHHFTSPERRLAAIEEILRVVRPGAKVLIFVWALEQTGRRDFDKNVQDVFVPWAMTKKGEPTGRAGSRPQRVGRNDQRTTSLTASGLSITESVDQFTIQRDQSQELQIHPSASTLVSTPISTPSLPTASAQEDAYVAAQMMNANVVDPAESATPVFNRYYHLFHKGELEDLVAQTNKASVVQAGYDRDNWWCILKKD</sequence>
<dbReference type="Pfam" id="PF08241">
    <property type="entry name" value="Methyltransf_11"/>
    <property type="match status" value="1"/>
</dbReference>
<evidence type="ECO:0000313" key="6">
    <source>
        <dbReference type="Proteomes" id="UP000749646"/>
    </source>
</evidence>
<dbReference type="GO" id="GO:0005737">
    <property type="term" value="C:cytoplasm"/>
    <property type="evidence" value="ECO:0007669"/>
    <property type="project" value="TreeGrafter"/>
</dbReference>
<accession>A0A9P6IJ42</accession>
<dbReference type="EMBL" id="JAAAHW010010400">
    <property type="protein sequence ID" value="KAF9926557.1"/>
    <property type="molecule type" value="Genomic_DNA"/>
</dbReference>
<feature type="region of interest" description="Disordered" evidence="3">
    <location>
        <begin position="188"/>
        <end position="212"/>
    </location>
</feature>
<dbReference type="PANTHER" id="PTHR13069:SF21">
    <property type="entry name" value="ALKYLATED DNA REPAIR PROTEIN ALKB HOMOLOG 8"/>
    <property type="match status" value="1"/>
</dbReference>
<dbReference type="PANTHER" id="PTHR13069">
    <property type="entry name" value="ALKYLATED DNA REPAIR PROTEIN ALKB HOMOLOG 8"/>
    <property type="match status" value="1"/>
</dbReference>
<name>A0A9P6IJ42_9FUNG</name>
<evidence type="ECO:0000256" key="3">
    <source>
        <dbReference type="SAM" id="MobiDB-lite"/>
    </source>
</evidence>
<feature type="domain" description="Methyltransferase type 11" evidence="4">
    <location>
        <begin position="71"/>
        <end position="160"/>
    </location>
</feature>
<evidence type="ECO:0000256" key="1">
    <source>
        <dbReference type="ARBA" id="ARBA00022603"/>
    </source>
</evidence>
<proteinExistence type="predicted"/>
<comment type="caution">
    <text evidence="5">The sequence shown here is derived from an EMBL/GenBank/DDBJ whole genome shotgun (WGS) entry which is preliminary data.</text>
</comment>
<dbReference type="GO" id="GO:0005634">
    <property type="term" value="C:nucleus"/>
    <property type="evidence" value="ECO:0007669"/>
    <property type="project" value="TreeGrafter"/>
</dbReference>
<dbReference type="Gene3D" id="3.40.50.150">
    <property type="entry name" value="Vaccinia Virus protein VP39"/>
    <property type="match status" value="1"/>
</dbReference>
<protein>
    <submittedName>
        <fullName evidence="5">Alkylated DNA repair protein alkB 8</fullName>
    </submittedName>
</protein>
<dbReference type="CDD" id="cd02440">
    <property type="entry name" value="AdoMet_MTases"/>
    <property type="match status" value="1"/>
</dbReference>
<dbReference type="GO" id="GO:0000049">
    <property type="term" value="F:tRNA binding"/>
    <property type="evidence" value="ECO:0007669"/>
    <property type="project" value="TreeGrafter"/>
</dbReference>
<gene>
    <name evidence="5" type="primary">ALKBH8</name>
    <name evidence="5" type="ORF">BGZ65_007230</name>
</gene>
<keyword evidence="6" id="KW-1185">Reference proteome</keyword>
<evidence type="ECO:0000313" key="5">
    <source>
        <dbReference type="EMBL" id="KAF9926557.1"/>
    </source>
</evidence>
<organism evidence="5 6">
    <name type="scientific">Modicella reniformis</name>
    <dbReference type="NCBI Taxonomy" id="1440133"/>
    <lineage>
        <taxon>Eukaryota</taxon>
        <taxon>Fungi</taxon>
        <taxon>Fungi incertae sedis</taxon>
        <taxon>Mucoromycota</taxon>
        <taxon>Mortierellomycotina</taxon>
        <taxon>Mortierellomycetes</taxon>
        <taxon>Mortierellales</taxon>
        <taxon>Mortierellaceae</taxon>
        <taxon>Modicella</taxon>
    </lineage>
</organism>
<dbReference type="Proteomes" id="UP000749646">
    <property type="component" value="Unassembled WGS sequence"/>
</dbReference>
<dbReference type="InterPro" id="IPR051422">
    <property type="entry name" value="AlkB_tRNA_MeTrf/Diox"/>
</dbReference>
<keyword evidence="1" id="KW-0489">Methyltransferase</keyword>
<dbReference type="InterPro" id="IPR029063">
    <property type="entry name" value="SAM-dependent_MTases_sf"/>
</dbReference>
<dbReference type="OrthoDB" id="271595at2759"/>
<dbReference type="SUPFAM" id="SSF53335">
    <property type="entry name" value="S-adenosyl-L-methionine-dependent methyltransferases"/>
    <property type="match status" value="1"/>
</dbReference>
<keyword evidence="2" id="KW-0808">Transferase</keyword>
<dbReference type="AlphaFoldDB" id="A0A9P6IJ42"/>
<dbReference type="GO" id="GO:0030488">
    <property type="term" value="P:tRNA methylation"/>
    <property type="evidence" value="ECO:0007669"/>
    <property type="project" value="TreeGrafter"/>
</dbReference>
<feature type="region of interest" description="Disordered" evidence="3">
    <location>
        <begin position="1"/>
        <end position="30"/>
    </location>
</feature>
<evidence type="ECO:0000259" key="4">
    <source>
        <dbReference type="Pfam" id="PF08241"/>
    </source>
</evidence>
<evidence type="ECO:0000256" key="2">
    <source>
        <dbReference type="ARBA" id="ARBA00022679"/>
    </source>
</evidence>
<dbReference type="GO" id="GO:0008757">
    <property type="term" value="F:S-adenosylmethionine-dependent methyltransferase activity"/>
    <property type="evidence" value="ECO:0007669"/>
    <property type="project" value="InterPro"/>
</dbReference>
<dbReference type="InterPro" id="IPR013216">
    <property type="entry name" value="Methyltransf_11"/>
</dbReference>
<reference evidence="5" key="1">
    <citation type="journal article" date="2020" name="Fungal Divers.">
        <title>Resolving the Mortierellaceae phylogeny through synthesis of multi-gene phylogenetics and phylogenomics.</title>
        <authorList>
            <person name="Vandepol N."/>
            <person name="Liber J."/>
            <person name="Desiro A."/>
            <person name="Na H."/>
            <person name="Kennedy M."/>
            <person name="Barry K."/>
            <person name="Grigoriev I.V."/>
            <person name="Miller A.N."/>
            <person name="O'Donnell K."/>
            <person name="Stajich J.E."/>
            <person name="Bonito G."/>
        </authorList>
    </citation>
    <scope>NUCLEOTIDE SEQUENCE</scope>
    <source>
        <strain evidence="5">MES-2147</strain>
    </source>
</reference>